<dbReference type="FunFam" id="3.60.15.10:FF:000041">
    <property type="entry name" value="Metallo-beta-lactamase domain protein"/>
    <property type="match status" value="1"/>
</dbReference>
<evidence type="ECO:0000256" key="5">
    <source>
        <dbReference type="ARBA" id="ARBA00022833"/>
    </source>
</evidence>
<dbReference type="PANTHER" id="PTHR23131:SF0">
    <property type="entry name" value="ENDORIBONUCLEASE LACTB2"/>
    <property type="match status" value="1"/>
</dbReference>
<evidence type="ECO:0000256" key="1">
    <source>
        <dbReference type="ARBA" id="ARBA00001947"/>
    </source>
</evidence>
<dbReference type="GO" id="GO:0044550">
    <property type="term" value="P:secondary metabolite biosynthetic process"/>
    <property type="evidence" value="ECO:0007669"/>
    <property type="project" value="UniProtKB-ARBA"/>
</dbReference>
<dbReference type="SUPFAM" id="SSF56281">
    <property type="entry name" value="Metallo-hydrolase/oxidoreductase"/>
    <property type="match status" value="1"/>
</dbReference>
<dbReference type="Gene3D" id="1.10.10.10">
    <property type="entry name" value="Winged helix-like DNA-binding domain superfamily/Winged helix DNA-binding domain"/>
    <property type="match status" value="1"/>
</dbReference>
<dbReference type="EnsemblFungi" id="EJT75240">
    <property type="protein sequence ID" value="EJT75240"/>
    <property type="gene ID" value="GGTG_05177"/>
</dbReference>
<dbReference type="RefSeq" id="XP_009221240.1">
    <property type="nucleotide sequence ID" value="XM_009222976.1"/>
</dbReference>
<dbReference type="InterPro" id="IPR050662">
    <property type="entry name" value="Sec-metab_biosynth-thioest"/>
</dbReference>
<keyword evidence="3" id="KW-0479">Metal-binding</keyword>
<dbReference type="STRING" id="644352.J3NV64"/>
<reference evidence="7" key="3">
    <citation type="submission" date="2010-09" db="EMBL/GenBank/DDBJ databases">
        <title>Annotation of Gaeumannomyces graminis var. tritici R3-111a-1.</title>
        <authorList>
            <consortium name="The Broad Institute Genome Sequencing Platform"/>
            <person name="Ma L.-J."/>
            <person name="Dead R."/>
            <person name="Young S.K."/>
            <person name="Zeng Q."/>
            <person name="Gargeya S."/>
            <person name="Fitzgerald M."/>
            <person name="Haas B."/>
            <person name="Abouelleil A."/>
            <person name="Alvarado L."/>
            <person name="Arachchi H.M."/>
            <person name="Berlin A."/>
            <person name="Brown A."/>
            <person name="Chapman S.B."/>
            <person name="Chen Z."/>
            <person name="Dunbar C."/>
            <person name="Freedman E."/>
            <person name="Gearin G."/>
            <person name="Gellesch M."/>
            <person name="Goldberg J."/>
            <person name="Griggs A."/>
            <person name="Gujja S."/>
            <person name="Heiman D."/>
            <person name="Howarth C."/>
            <person name="Larson L."/>
            <person name="Lui A."/>
            <person name="MacDonald P.J.P."/>
            <person name="Mehta T."/>
            <person name="Montmayeur A."/>
            <person name="Murphy C."/>
            <person name="Neiman D."/>
            <person name="Pearson M."/>
            <person name="Priest M."/>
            <person name="Roberts A."/>
            <person name="Saif S."/>
            <person name="Shea T."/>
            <person name="Shenoy N."/>
            <person name="Sisk P."/>
            <person name="Stolte C."/>
            <person name="Sykes S."/>
            <person name="Yandava C."/>
            <person name="Wortman J."/>
            <person name="Nusbaum C."/>
            <person name="Birren B."/>
        </authorList>
    </citation>
    <scope>NUCLEOTIDE SEQUENCE</scope>
    <source>
        <strain evidence="7">R3-111a-1</strain>
    </source>
</reference>
<reference evidence="8" key="4">
    <citation type="journal article" date="2015" name="G3 (Bethesda)">
        <title>Genome sequences of three phytopathogenic species of the Magnaporthaceae family of fungi.</title>
        <authorList>
            <person name="Okagaki L.H."/>
            <person name="Nunes C.C."/>
            <person name="Sailsbery J."/>
            <person name="Clay B."/>
            <person name="Brown D."/>
            <person name="John T."/>
            <person name="Oh Y."/>
            <person name="Young N."/>
            <person name="Fitzgerald M."/>
            <person name="Haas B.J."/>
            <person name="Zeng Q."/>
            <person name="Young S."/>
            <person name="Adiconis X."/>
            <person name="Fan L."/>
            <person name="Levin J.Z."/>
            <person name="Mitchell T.K."/>
            <person name="Okubara P.A."/>
            <person name="Farman M.L."/>
            <person name="Kohn L.M."/>
            <person name="Birren B."/>
            <person name="Ma L.-J."/>
            <person name="Dean R.A."/>
        </authorList>
    </citation>
    <scope>NUCLEOTIDE SEQUENCE</scope>
    <source>
        <strain evidence="8">R3-111a-1</strain>
    </source>
</reference>
<dbReference type="Proteomes" id="UP000006039">
    <property type="component" value="Unassembled WGS sequence"/>
</dbReference>
<dbReference type="InterPro" id="IPR041516">
    <property type="entry name" value="LACTB2_WH"/>
</dbReference>
<dbReference type="GO" id="GO:0016787">
    <property type="term" value="F:hydrolase activity"/>
    <property type="evidence" value="ECO:0007669"/>
    <property type="project" value="UniProtKB-KW"/>
</dbReference>
<dbReference type="GeneID" id="20345635"/>
<organism evidence="7">
    <name type="scientific">Gaeumannomyces tritici (strain R3-111a-1)</name>
    <name type="common">Wheat and barley take-all root rot fungus</name>
    <name type="synonym">Gaeumannomyces graminis var. tritici</name>
    <dbReference type="NCBI Taxonomy" id="644352"/>
    <lineage>
        <taxon>Eukaryota</taxon>
        <taxon>Fungi</taxon>
        <taxon>Dikarya</taxon>
        <taxon>Ascomycota</taxon>
        <taxon>Pezizomycotina</taxon>
        <taxon>Sordariomycetes</taxon>
        <taxon>Sordariomycetidae</taxon>
        <taxon>Magnaporthales</taxon>
        <taxon>Magnaporthaceae</taxon>
        <taxon>Gaeumannomyces</taxon>
    </lineage>
</organism>
<name>J3NV64_GAET3</name>
<evidence type="ECO:0000313" key="9">
    <source>
        <dbReference type="Proteomes" id="UP000006039"/>
    </source>
</evidence>
<dbReference type="AlphaFoldDB" id="J3NV64"/>
<dbReference type="EMBL" id="GL385397">
    <property type="protein sequence ID" value="EJT75240.1"/>
    <property type="molecule type" value="Genomic_DNA"/>
</dbReference>
<comment type="cofactor">
    <cofactor evidence="1">
        <name>Zn(2+)</name>
        <dbReference type="ChEBI" id="CHEBI:29105"/>
    </cofactor>
</comment>
<dbReference type="Pfam" id="PF17778">
    <property type="entry name" value="WHD_BLACT"/>
    <property type="match status" value="1"/>
</dbReference>
<dbReference type="InterPro" id="IPR036388">
    <property type="entry name" value="WH-like_DNA-bd_sf"/>
</dbReference>
<keyword evidence="9" id="KW-1185">Reference proteome</keyword>
<evidence type="ECO:0000259" key="6">
    <source>
        <dbReference type="SMART" id="SM00849"/>
    </source>
</evidence>
<dbReference type="CDD" id="cd07722">
    <property type="entry name" value="LACTB2-like_MBL-fold"/>
    <property type="match status" value="1"/>
</dbReference>
<protein>
    <submittedName>
        <fullName evidence="7">Lactamase</fullName>
    </submittedName>
</protein>
<dbReference type="InterPro" id="IPR047921">
    <property type="entry name" value="LACTB2-like_MBL-fold"/>
</dbReference>
<reference evidence="7" key="2">
    <citation type="submission" date="2010-07" db="EMBL/GenBank/DDBJ databases">
        <authorList>
            <consortium name="The Broad Institute Genome Sequencing Platform"/>
            <consortium name="Broad Institute Genome Sequencing Center for Infectious Disease"/>
            <person name="Ma L.-J."/>
            <person name="Dead R."/>
            <person name="Young S."/>
            <person name="Zeng Q."/>
            <person name="Koehrsen M."/>
            <person name="Alvarado L."/>
            <person name="Berlin A."/>
            <person name="Chapman S.B."/>
            <person name="Chen Z."/>
            <person name="Freedman E."/>
            <person name="Gellesch M."/>
            <person name="Goldberg J."/>
            <person name="Griggs A."/>
            <person name="Gujja S."/>
            <person name="Heilman E.R."/>
            <person name="Heiman D."/>
            <person name="Hepburn T."/>
            <person name="Howarth C."/>
            <person name="Jen D."/>
            <person name="Larson L."/>
            <person name="Mehta T."/>
            <person name="Neiman D."/>
            <person name="Pearson M."/>
            <person name="Roberts A."/>
            <person name="Saif S."/>
            <person name="Shea T."/>
            <person name="Shenoy N."/>
            <person name="Sisk P."/>
            <person name="Stolte C."/>
            <person name="Sykes S."/>
            <person name="Walk T."/>
            <person name="White J."/>
            <person name="Yandava C."/>
            <person name="Haas B."/>
            <person name="Nusbaum C."/>
            <person name="Birren B."/>
        </authorList>
    </citation>
    <scope>NUCLEOTIDE SEQUENCE</scope>
    <source>
        <strain evidence="7">R3-111a-1</strain>
    </source>
</reference>
<dbReference type="Gene3D" id="3.60.15.10">
    <property type="entry name" value="Ribonuclease Z/Hydroxyacylglutathione hydrolase-like"/>
    <property type="match status" value="1"/>
</dbReference>
<dbReference type="HOGENOM" id="CLU_048478_1_3_1"/>
<dbReference type="VEuPathDB" id="FungiDB:GGTG_05177"/>
<keyword evidence="4" id="KW-0378">Hydrolase</keyword>
<dbReference type="Pfam" id="PF00753">
    <property type="entry name" value="Lactamase_B"/>
    <property type="match status" value="1"/>
</dbReference>
<evidence type="ECO:0000313" key="7">
    <source>
        <dbReference type="EMBL" id="EJT75240.1"/>
    </source>
</evidence>
<evidence type="ECO:0000256" key="2">
    <source>
        <dbReference type="ARBA" id="ARBA00006759"/>
    </source>
</evidence>
<evidence type="ECO:0000256" key="3">
    <source>
        <dbReference type="ARBA" id="ARBA00022723"/>
    </source>
</evidence>
<dbReference type="OrthoDB" id="17458at2759"/>
<comment type="similarity">
    <text evidence="2">Belongs to the metallo-beta-lactamase superfamily. Glyoxalase II family.</text>
</comment>
<gene>
    <name evidence="8" type="primary">20345635</name>
    <name evidence="7" type="ORF">GGTG_05177</name>
</gene>
<keyword evidence="5" id="KW-0862">Zinc</keyword>
<evidence type="ECO:0000256" key="4">
    <source>
        <dbReference type="ARBA" id="ARBA00022801"/>
    </source>
</evidence>
<evidence type="ECO:0000313" key="8">
    <source>
        <dbReference type="EnsemblFungi" id="EJT75240"/>
    </source>
</evidence>
<feature type="domain" description="Metallo-beta-lactamase" evidence="6">
    <location>
        <begin position="34"/>
        <end position="208"/>
    </location>
</feature>
<dbReference type="GO" id="GO:0046872">
    <property type="term" value="F:metal ion binding"/>
    <property type="evidence" value="ECO:0007669"/>
    <property type="project" value="UniProtKB-KW"/>
</dbReference>
<reference evidence="8" key="5">
    <citation type="submission" date="2018-04" db="UniProtKB">
        <authorList>
            <consortium name="EnsemblFungi"/>
        </authorList>
    </citation>
    <scope>IDENTIFICATION</scope>
    <source>
        <strain evidence="8">R3-111a-1</strain>
    </source>
</reference>
<accession>J3NV64</accession>
<dbReference type="InterPro" id="IPR001279">
    <property type="entry name" value="Metallo-B-lactamas"/>
</dbReference>
<dbReference type="PANTHER" id="PTHR23131">
    <property type="entry name" value="ENDORIBONUCLEASE LACTB2"/>
    <property type="match status" value="1"/>
</dbReference>
<proteinExistence type="inferred from homology"/>
<sequence>MAASPPVQLPEVERLSASCIRILGGNPGKFTLQGTNTYLLGTGRSRLLVDTGEGRPSWAAALRRVLLDEDATVSDVVLTHWHHDHVGGVPDLAADPRTAAARVYKSHRRWGDASLDAVRDVLAGADHQTQLDIADGHVFRTEGATLTAVHTPGHTSDHVALLLAEEDACLTADCVLGHGTAVFEDLAAYVASLRRLQPLFGGRVYPGHGAVVEKGPDRIAEYIAHRQQREDQVLETLREAEAAAAAAAATAGDGTGMTAMDLVKIIYSDVREDLHPAAERGVLQILAKLQGEDKVVGQGEGEGDVWRLKARSTL</sequence>
<dbReference type="eggNOG" id="KOG0813">
    <property type="taxonomic scope" value="Eukaryota"/>
</dbReference>
<dbReference type="SMART" id="SM00849">
    <property type="entry name" value="Lactamase_B"/>
    <property type="match status" value="1"/>
</dbReference>
<dbReference type="InterPro" id="IPR036866">
    <property type="entry name" value="RibonucZ/Hydroxyglut_hydro"/>
</dbReference>
<reference evidence="9" key="1">
    <citation type="submission" date="2010-07" db="EMBL/GenBank/DDBJ databases">
        <title>The genome sequence of Gaeumannomyces graminis var. tritici strain R3-111a-1.</title>
        <authorList>
            <consortium name="The Broad Institute Genome Sequencing Platform"/>
            <person name="Ma L.-J."/>
            <person name="Dead R."/>
            <person name="Young S."/>
            <person name="Zeng Q."/>
            <person name="Koehrsen M."/>
            <person name="Alvarado L."/>
            <person name="Berlin A."/>
            <person name="Chapman S.B."/>
            <person name="Chen Z."/>
            <person name="Freedman E."/>
            <person name="Gellesch M."/>
            <person name="Goldberg J."/>
            <person name="Griggs A."/>
            <person name="Gujja S."/>
            <person name="Heilman E.R."/>
            <person name="Heiman D."/>
            <person name="Hepburn T."/>
            <person name="Howarth C."/>
            <person name="Jen D."/>
            <person name="Larson L."/>
            <person name="Mehta T."/>
            <person name="Neiman D."/>
            <person name="Pearson M."/>
            <person name="Roberts A."/>
            <person name="Saif S."/>
            <person name="Shea T."/>
            <person name="Shenoy N."/>
            <person name="Sisk P."/>
            <person name="Stolte C."/>
            <person name="Sykes S."/>
            <person name="Walk T."/>
            <person name="White J."/>
            <person name="Yandava C."/>
            <person name="Haas B."/>
            <person name="Nusbaum C."/>
            <person name="Birren B."/>
        </authorList>
    </citation>
    <scope>NUCLEOTIDE SEQUENCE [LARGE SCALE GENOMIC DNA]</scope>
    <source>
        <strain evidence="9">R3-111a-1</strain>
    </source>
</reference>